<dbReference type="InterPro" id="IPR022000">
    <property type="entry name" value="Min27-like_integrase_DNA_bind"/>
</dbReference>
<dbReference type="Pfam" id="PF12167">
    <property type="entry name" value="Arm-DNA-bind_2"/>
    <property type="match status" value="1"/>
</dbReference>
<reference evidence="2 3" key="1">
    <citation type="submission" date="2018-06" db="EMBL/GenBank/DDBJ databases">
        <authorList>
            <consortium name="Pathogen Informatics"/>
            <person name="Doyle S."/>
        </authorList>
    </citation>
    <scope>NUCLEOTIDE SEQUENCE [LARGE SCALE GENOMIC DNA]</scope>
    <source>
        <strain evidence="2 3">NCTC10418</strain>
    </source>
</reference>
<proteinExistence type="predicted"/>
<evidence type="ECO:0000313" key="3">
    <source>
        <dbReference type="Proteomes" id="UP000255460"/>
    </source>
</evidence>
<dbReference type="AlphaFoldDB" id="A0A376KQ00"/>
<gene>
    <name evidence="2" type="ORF">NCTC10418_01898</name>
</gene>
<dbReference type="Proteomes" id="UP000255460">
    <property type="component" value="Unassembled WGS sequence"/>
</dbReference>
<evidence type="ECO:0000259" key="1">
    <source>
        <dbReference type="Pfam" id="PF12167"/>
    </source>
</evidence>
<name>A0A376KQ00_ECOLX</name>
<dbReference type="EMBL" id="UFZQ01000001">
    <property type="protein sequence ID" value="STE84216.1"/>
    <property type="molecule type" value="Genomic_DNA"/>
</dbReference>
<sequence>MEVNARGVKYAERLLGEIKNQIIDGTFEYAKYFPKLPKAGVVRGSEKKTKI</sequence>
<organism evidence="2 3">
    <name type="scientific">Escherichia coli</name>
    <dbReference type="NCBI Taxonomy" id="562"/>
    <lineage>
        <taxon>Bacteria</taxon>
        <taxon>Pseudomonadati</taxon>
        <taxon>Pseudomonadota</taxon>
        <taxon>Gammaproteobacteria</taxon>
        <taxon>Enterobacterales</taxon>
        <taxon>Enterobacteriaceae</taxon>
        <taxon>Escherichia</taxon>
    </lineage>
</organism>
<protein>
    <submittedName>
        <fullName evidence="2">Integrase</fullName>
    </submittedName>
</protein>
<accession>A0A376KQ00</accession>
<evidence type="ECO:0000313" key="2">
    <source>
        <dbReference type="EMBL" id="STE84216.1"/>
    </source>
</evidence>
<feature type="domain" description="Min27-like integrase DNA-binding" evidence="1">
    <location>
        <begin position="3"/>
        <end position="35"/>
    </location>
</feature>